<keyword evidence="6 13" id="KW-1133">Transmembrane helix</keyword>
<dbReference type="InterPro" id="IPR005804">
    <property type="entry name" value="FA_desaturase_dom"/>
</dbReference>
<feature type="domain" description="Fatty acid desaturase" evidence="14">
    <location>
        <begin position="61"/>
        <end position="263"/>
    </location>
</feature>
<keyword evidence="7 12" id="KW-0560">Oxidoreductase</keyword>
<evidence type="ECO:0000256" key="5">
    <source>
        <dbReference type="ARBA" id="ARBA00022832"/>
    </source>
</evidence>
<dbReference type="GO" id="GO:0006636">
    <property type="term" value="P:unsaturated fatty acid biosynthetic process"/>
    <property type="evidence" value="ECO:0007669"/>
    <property type="project" value="TreeGrafter"/>
</dbReference>
<keyword evidence="3 12" id="KW-0444">Lipid biosynthesis</keyword>
<dbReference type="PRINTS" id="PR00075">
    <property type="entry name" value="FACDDSATRASE"/>
</dbReference>
<dbReference type="GO" id="GO:0004768">
    <property type="term" value="F:stearoyl-CoA 9-desaturase activity"/>
    <property type="evidence" value="ECO:0007669"/>
    <property type="project" value="TreeGrafter"/>
</dbReference>
<evidence type="ECO:0000256" key="9">
    <source>
        <dbReference type="ARBA" id="ARBA00023098"/>
    </source>
</evidence>
<evidence type="ECO:0000256" key="4">
    <source>
        <dbReference type="ARBA" id="ARBA00022692"/>
    </source>
</evidence>
<keyword evidence="5" id="KW-0276">Fatty acid metabolism</keyword>
<evidence type="ECO:0000256" key="10">
    <source>
        <dbReference type="ARBA" id="ARBA00023136"/>
    </source>
</evidence>
<name>A0A023F2Y9_TRIIF</name>
<dbReference type="Pfam" id="PF00487">
    <property type="entry name" value="FA_desaturase"/>
    <property type="match status" value="1"/>
</dbReference>
<comment type="similarity">
    <text evidence="2 12">Belongs to the fatty acid desaturase type 1 family.</text>
</comment>
<sequence>KKGMINKENNTLQKNEVQSTPGFRTKVVWLNVLGYILFHIGMIYGYYLFVTSQMKLITFVWAWFVGFLALFSITIGAHRLFSHKAFKAAQPLRILLIFGFLLAGQNSLWEWVRDHRQHHRYSDTDADPHNAKRGFFFSHTGWLLMKKLPEVIEKGKDTDMSDLNADPWVMFQKKYYGVLFFFIGIFIPVIVPVLLWEETLWNSVWLCYFSRYVTSLHVTWCVNSVAHYFGTRPYTKEMLPVETSWVSLITGGEGWHNFHHTFPWDYRASEYGRINTSTMIIDSFAKFGWITDLRYVSDEVITYRIARKGDGSHPLWKSSENAVDIRPEIEFDSDDIFGNKIQEFIY</sequence>
<keyword evidence="4 12" id="KW-0812">Transmembrane</keyword>
<keyword evidence="9" id="KW-0443">Lipid metabolism</keyword>
<comment type="cofactor">
    <cofactor evidence="12">
        <name>Fe(2+)</name>
        <dbReference type="ChEBI" id="CHEBI:29033"/>
    </cofactor>
</comment>
<evidence type="ECO:0000256" key="13">
    <source>
        <dbReference type="SAM" id="Phobius"/>
    </source>
</evidence>
<comment type="subcellular location">
    <subcellularLocation>
        <location evidence="1">Membrane</location>
        <topology evidence="1">Multi-pass membrane protein</topology>
    </subcellularLocation>
</comment>
<organism evidence="15">
    <name type="scientific">Triatoma infestans</name>
    <name type="common">Assassin bug</name>
    <dbReference type="NCBI Taxonomy" id="30076"/>
    <lineage>
        <taxon>Eukaryota</taxon>
        <taxon>Metazoa</taxon>
        <taxon>Ecdysozoa</taxon>
        <taxon>Arthropoda</taxon>
        <taxon>Hexapoda</taxon>
        <taxon>Insecta</taxon>
        <taxon>Pterygota</taxon>
        <taxon>Neoptera</taxon>
        <taxon>Paraneoptera</taxon>
        <taxon>Hemiptera</taxon>
        <taxon>Heteroptera</taxon>
        <taxon>Panheteroptera</taxon>
        <taxon>Cimicomorpha</taxon>
        <taxon>Reduviidae</taxon>
        <taxon>Triatominae</taxon>
        <taxon>Triatoma</taxon>
    </lineage>
</organism>
<reference evidence="15" key="1">
    <citation type="journal article" date="2014" name="PLoS Negl. Trop. Dis.">
        <title>An updated insight into the Sialotranscriptome of Triatoma infestans: developmental stage and geographic variations.</title>
        <authorList>
            <person name="Schwarz A."/>
            <person name="Medrano-Mercado N."/>
            <person name="Schaub G.A."/>
            <person name="Struchiner C.J."/>
            <person name="Bargues M.D."/>
            <person name="Levy M.Z."/>
            <person name="Ribeiro J.M."/>
        </authorList>
    </citation>
    <scope>NUCLEOTIDE SEQUENCE</scope>
    <source>
        <strain evidence="15">Chile</strain>
        <tissue evidence="15">Salivary glands</tissue>
    </source>
</reference>
<dbReference type="GO" id="GO:0005789">
    <property type="term" value="C:endoplasmic reticulum membrane"/>
    <property type="evidence" value="ECO:0007669"/>
    <property type="project" value="TreeGrafter"/>
</dbReference>
<evidence type="ECO:0000256" key="2">
    <source>
        <dbReference type="ARBA" id="ARBA00009295"/>
    </source>
</evidence>
<keyword evidence="8" id="KW-0408">Iron</keyword>
<dbReference type="CDD" id="cd03505">
    <property type="entry name" value="Delta9-FADS-like"/>
    <property type="match status" value="1"/>
</dbReference>
<evidence type="ECO:0000256" key="7">
    <source>
        <dbReference type="ARBA" id="ARBA00023002"/>
    </source>
</evidence>
<feature type="non-terminal residue" evidence="15">
    <location>
        <position position="346"/>
    </location>
</feature>
<feature type="transmembrane region" description="Helical" evidence="13">
    <location>
        <begin position="28"/>
        <end position="49"/>
    </location>
</feature>
<keyword evidence="11 12" id="KW-0275">Fatty acid biosynthesis</keyword>
<accession>A0A023F2Y9</accession>
<dbReference type="InterPro" id="IPR015876">
    <property type="entry name" value="Acyl-CoA_DS"/>
</dbReference>
<feature type="transmembrane region" description="Helical" evidence="13">
    <location>
        <begin position="56"/>
        <end position="80"/>
    </location>
</feature>
<evidence type="ECO:0000256" key="8">
    <source>
        <dbReference type="ARBA" id="ARBA00023004"/>
    </source>
</evidence>
<dbReference type="AlphaFoldDB" id="A0A023F2Y9"/>
<feature type="non-terminal residue" evidence="15">
    <location>
        <position position="1"/>
    </location>
</feature>
<dbReference type="EMBL" id="GBBI01003236">
    <property type="protein sequence ID" value="JAC15476.1"/>
    <property type="molecule type" value="mRNA"/>
</dbReference>
<evidence type="ECO:0000256" key="11">
    <source>
        <dbReference type="ARBA" id="ARBA00023160"/>
    </source>
</evidence>
<evidence type="ECO:0000259" key="14">
    <source>
        <dbReference type="Pfam" id="PF00487"/>
    </source>
</evidence>
<dbReference type="GO" id="GO:0005506">
    <property type="term" value="F:iron ion binding"/>
    <property type="evidence" value="ECO:0007669"/>
    <property type="project" value="TreeGrafter"/>
</dbReference>
<evidence type="ECO:0000313" key="15">
    <source>
        <dbReference type="EMBL" id="JAC15476.1"/>
    </source>
</evidence>
<keyword evidence="10 13" id="KW-0472">Membrane</keyword>
<evidence type="ECO:0000256" key="12">
    <source>
        <dbReference type="RuleBase" id="RU000581"/>
    </source>
</evidence>
<proteinExistence type="evidence at transcript level"/>
<dbReference type="PANTHER" id="PTHR11351:SF92">
    <property type="entry name" value="ACYL-COA DESATURASE 2-LIKE PROTEIN"/>
    <property type="match status" value="1"/>
</dbReference>
<dbReference type="PANTHER" id="PTHR11351">
    <property type="entry name" value="ACYL-COA DESATURASE"/>
    <property type="match status" value="1"/>
</dbReference>
<evidence type="ECO:0000256" key="3">
    <source>
        <dbReference type="ARBA" id="ARBA00022516"/>
    </source>
</evidence>
<protein>
    <submittedName>
        <fullName evidence="15">Putative fatty acid desaturase</fullName>
    </submittedName>
</protein>
<evidence type="ECO:0000256" key="6">
    <source>
        <dbReference type="ARBA" id="ARBA00022989"/>
    </source>
</evidence>
<comment type="domain">
    <text evidence="12">The histidine box domains are involved in binding the catalytic metal ions.</text>
</comment>
<feature type="transmembrane region" description="Helical" evidence="13">
    <location>
        <begin position="175"/>
        <end position="196"/>
    </location>
</feature>
<evidence type="ECO:0000256" key="1">
    <source>
        <dbReference type="ARBA" id="ARBA00004141"/>
    </source>
</evidence>